<evidence type="ECO:0000256" key="3">
    <source>
        <dbReference type="ARBA" id="ARBA00022475"/>
    </source>
</evidence>
<evidence type="ECO:0000256" key="1">
    <source>
        <dbReference type="ARBA" id="ARBA00004651"/>
    </source>
</evidence>
<proteinExistence type="inferred from homology"/>
<feature type="transmembrane region" description="Helical" evidence="8">
    <location>
        <begin position="50"/>
        <end position="68"/>
    </location>
</feature>
<accession>A0A1I0WYJ0</accession>
<sequence length="289" mass="29587">MSLQFGAAIAALLFPRAGAMGVVSLRLTLAAVVLLLICRPKVRGHARADWALVAAFGVALGGMNALFYQAIERIPLGAAVTLEVLGPLTLSVLAARRMASLVWAGLALAGVILLGRGGFDSLNVEGVLFALAAGVLWAAYILLSARTGRRFPKADGLALALAIGAVLSLPFGVATAGAALVDPVTLALGAAVALLSSMLPYTLELLALRRIAAATFAVLMSLEPAIAAFAGFLVLSQALSLLEGLGMALVIVASMGAVRLSTSARSRDQRRPDTEDQGHRPVPPNGAVP</sequence>
<evidence type="ECO:0000256" key="5">
    <source>
        <dbReference type="ARBA" id="ARBA00022989"/>
    </source>
</evidence>
<dbReference type="SUPFAM" id="SSF103481">
    <property type="entry name" value="Multidrug resistance efflux transporter EmrE"/>
    <property type="match status" value="2"/>
</dbReference>
<evidence type="ECO:0000256" key="6">
    <source>
        <dbReference type="ARBA" id="ARBA00023136"/>
    </source>
</evidence>
<dbReference type="PANTHER" id="PTHR42920">
    <property type="entry name" value="OS03G0707200 PROTEIN-RELATED"/>
    <property type="match status" value="1"/>
</dbReference>
<evidence type="ECO:0000313" key="10">
    <source>
        <dbReference type="EMBL" id="SFA93711.1"/>
    </source>
</evidence>
<feature type="domain" description="EamA" evidence="9">
    <location>
        <begin position="126"/>
        <end position="256"/>
    </location>
</feature>
<keyword evidence="5 8" id="KW-1133">Transmembrane helix</keyword>
<dbReference type="PANTHER" id="PTHR42920:SF5">
    <property type="entry name" value="EAMA DOMAIN-CONTAINING PROTEIN"/>
    <property type="match status" value="1"/>
</dbReference>
<feature type="region of interest" description="Disordered" evidence="7">
    <location>
        <begin position="263"/>
        <end position="289"/>
    </location>
</feature>
<feature type="transmembrane region" description="Helical" evidence="8">
    <location>
        <begin position="74"/>
        <end position="94"/>
    </location>
</feature>
<comment type="subcellular location">
    <subcellularLocation>
        <location evidence="1">Cell membrane</location>
        <topology evidence="1">Multi-pass membrane protein</topology>
    </subcellularLocation>
</comment>
<name>A0A1I0WYJ0_9PSEU</name>
<feature type="transmembrane region" description="Helical" evidence="8">
    <location>
        <begin position="20"/>
        <end position="38"/>
    </location>
</feature>
<evidence type="ECO:0000256" key="4">
    <source>
        <dbReference type="ARBA" id="ARBA00022692"/>
    </source>
</evidence>
<feature type="compositionally biased region" description="Basic and acidic residues" evidence="7">
    <location>
        <begin position="265"/>
        <end position="279"/>
    </location>
</feature>
<evidence type="ECO:0000259" key="9">
    <source>
        <dbReference type="Pfam" id="PF00892"/>
    </source>
</evidence>
<feature type="transmembrane region" description="Helical" evidence="8">
    <location>
        <begin position="157"/>
        <end position="180"/>
    </location>
</feature>
<dbReference type="EMBL" id="FOKG01000002">
    <property type="protein sequence ID" value="SFA93711.1"/>
    <property type="molecule type" value="Genomic_DNA"/>
</dbReference>
<protein>
    <submittedName>
        <fullName evidence="10">Inner membrane transporter RhtA</fullName>
    </submittedName>
</protein>
<evidence type="ECO:0000313" key="11">
    <source>
        <dbReference type="Proteomes" id="UP000243799"/>
    </source>
</evidence>
<keyword evidence="3" id="KW-1003">Cell membrane</keyword>
<comment type="similarity">
    <text evidence="2">Belongs to the EamA transporter family.</text>
</comment>
<dbReference type="STRING" id="490629.SAMN05216266_102323"/>
<gene>
    <name evidence="10" type="ORF">SAMN05216266_102323</name>
</gene>
<feature type="transmembrane region" description="Helical" evidence="8">
    <location>
        <begin position="241"/>
        <end position="261"/>
    </location>
</feature>
<dbReference type="InterPro" id="IPR000620">
    <property type="entry name" value="EamA_dom"/>
</dbReference>
<dbReference type="GO" id="GO:0005886">
    <property type="term" value="C:plasma membrane"/>
    <property type="evidence" value="ECO:0007669"/>
    <property type="project" value="UniProtKB-SubCell"/>
</dbReference>
<feature type="transmembrane region" description="Helical" evidence="8">
    <location>
        <begin position="101"/>
        <end position="119"/>
    </location>
</feature>
<dbReference type="Proteomes" id="UP000243799">
    <property type="component" value="Unassembled WGS sequence"/>
</dbReference>
<dbReference type="InterPro" id="IPR037185">
    <property type="entry name" value="EmrE-like"/>
</dbReference>
<evidence type="ECO:0000256" key="7">
    <source>
        <dbReference type="SAM" id="MobiDB-lite"/>
    </source>
</evidence>
<dbReference type="AlphaFoldDB" id="A0A1I0WYJ0"/>
<keyword evidence="6 8" id="KW-0472">Membrane</keyword>
<evidence type="ECO:0000256" key="2">
    <source>
        <dbReference type="ARBA" id="ARBA00007362"/>
    </source>
</evidence>
<keyword evidence="4 8" id="KW-0812">Transmembrane</keyword>
<feature type="transmembrane region" description="Helical" evidence="8">
    <location>
        <begin position="186"/>
        <end position="206"/>
    </location>
</feature>
<feature type="transmembrane region" description="Helical" evidence="8">
    <location>
        <begin position="125"/>
        <end position="145"/>
    </location>
</feature>
<keyword evidence="11" id="KW-1185">Reference proteome</keyword>
<organism evidence="10 11">
    <name type="scientific">Amycolatopsis marina</name>
    <dbReference type="NCBI Taxonomy" id="490629"/>
    <lineage>
        <taxon>Bacteria</taxon>
        <taxon>Bacillati</taxon>
        <taxon>Actinomycetota</taxon>
        <taxon>Actinomycetes</taxon>
        <taxon>Pseudonocardiales</taxon>
        <taxon>Pseudonocardiaceae</taxon>
        <taxon>Amycolatopsis</taxon>
    </lineage>
</organism>
<dbReference type="Pfam" id="PF00892">
    <property type="entry name" value="EamA"/>
    <property type="match status" value="1"/>
</dbReference>
<evidence type="ECO:0000256" key="8">
    <source>
        <dbReference type="SAM" id="Phobius"/>
    </source>
</evidence>
<feature type="transmembrane region" description="Helical" evidence="8">
    <location>
        <begin position="213"/>
        <end position="235"/>
    </location>
</feature>
<reference evidence="11" key="1">
    <citation type="submission" date="2016-10" db="EMBL/GenBank/DDBJ databases">
        <authorList>
            <person name="Varghese N."/>
            <person name="Submissions S."/>
        </authorList>
    </citation>
    <scope>NUCLEOTIDE SEQUENCE [LARGE SCALE GENOMIC DNA]</scope>
    <source>
        <strain evidence="11">CGMCC 4.3568</strain>
    </source>
</reference>
<dbReference type="InterPro" id="IPR051258">
    <property type="entry name" value="Diverse_Substrate_Transporter"/>
</dbReference>